<reference evidence="3 4" key="1">
    <citation type="submission" date="2014-03" db="EMBL/GenBank/DDBJ databases">
        <authorList>
            <person name="Sibley D."/>
            <person name="Venepally P."/>
            <person name="Karamycheva S."/>
            <person name="Hadjithomas M."/>
            <person name="Khan A."/>
            <person name="Brunk B."/>
            <person name="Roos D."/>
            <person name="Caler E."/>
            <person name="Lorenzi H."/>
        </authorList>
    </citation>
    <scope>NUCLEOTIDE SEQUENCE [LARGE SCALE GENOMIC DNA]</scope>
    <source>
        <strain evidence="4">p89</strain>
    </source>
</reference>
<evidence type="ECO:0000256" key="1">
    <source>
        <dbReference type="SAM" id="MobiDB-lite"/>
    </source>
</evidence>
<proteinExistence type="predicted"/>
<keyword evidence="2" id="KW-0732">Signal</keyword>
<protein>
    <recommendedName>
        <fullName evidence="5">Transmembrane protein</fullName>
    </recommendedName>
</protein>
<dbReference type="AlphaFoldDB" id="A0A086L4F7"/>
<dbReference type="SUPFAM" id="SSF54534">
    <property type="entry name" value="FKBP-like"/>
    <property type="match status" value="1"/>
</dbReference>
<evidence type="ECO:0000313" key="4">
    <source>
        <dbReference type="Proteomes" id="UP000028828"/>
    </source>
</evidence>
<feature type="compositionally biased region" description="Basic and acidic residues" evidence="1">
    <location>
        <begin position="522"/>
        <end position="535"/>
    </location>
</feature>
<name>A0A086L4F7_TOXGO</name>
<evidence type="ECO:0000313" key="3">
    <source>
        <dbReference type="EMBL" id="KFG51525.1"/>
    </source>
</evidence>
<dbReference type="VEuPathDB" id="ToxoDB:TGP89_274150"/>
<accession>A0A086L4F7</accession>
<dbReference type="OrthoDB" id="354541at2759"/>
<evidence type="ECO:0008006" key="5">
    <source>
        <dbReference type="Google" id="ProtNLM"/>
    </source>
</evidence>
<dbReference type="EMBL" id="AEYI02000148">
    <property type="protein sequence ID" value="KFG51525.1"/>
    <property type="molecule type" value="Genomic_DNA"/>
</dbReference>
<feature type="signal peptide" evidence="2">
    <location>
        <begin position="1"/>
        <end position="35"/>
    </location>
</feature>
<sequence length="737" mass="81959">MPALSSTICPRVARSAASLFLLLFLIESSFRYVDSLRGCEALSWSSSHLLPQSRSDSFLFNKAFRWKGRKQPSPRTSSLPSALLTCAPGSCFLSSVVNSQLSSSSSLPSSSSSSSSLASFSVSPLCGVAPHRERRPASATAEGLSFRSCFSSGRFLSPRFPSVSSFLFPSSSVSSSLSSSSWSSSAQSSPSLFFLSPSPVSALLAQSADSSSYALPWLSSSSRSPSAVSALSTPTTPVTPLPFALFKEANTWVESLIASHIVQLQRRGRRNEPPREGPSLNWDLLADGRILKRQIEGGEGTLYPNPQTNVTVEFSLHTLSGFKIADTRALNTTMMEFPFADAMPGMQIALASMRKLERSVFLLSPEMGLPLDFSVDLDLSGREESCMRREDEPDLPPALRERGREELQQRKNEESPTSFTVKGGEWLAFDLTLCNIYDRHRPWWRISPDMEFLKNLPVEHIPGNMTHDEWLEYKADQVRDKIQDEMSTNPASPYWEDIEPAMNDMQRERVQNYTARLYGLDKPQDPRRDGSRGFRDSVLGRSGGMRHGCEMGDRMMGRSKHYVWRESMFNFEIVLFLRDGIRAEHITWDITSKRLDIFIGGNRVFGDEFVHSVDHGEGATWTLTEAAAKQEAVPLSELHALYASAPLEVPTRLDLPDAPLQSAPRTTPGTPAYEFPQPQPIGQLPEEATSYTCPTLLSTLKGQLEDLKLPLHQPAMHIHLPKASSWREMWGNPFKFV</sequence>
<dbReference type="Proteomes" id="UP000028828">
    <property type="component" value="Unassembled WGS sequence"/>
</dbReference>
<gene>
    <name evidence="3" type="ORF">TGP89_274150</name>
</gene>
<organism evidence="3 4">
    <name type="scientific">Toxoplasma gondii p89</name>
    <dbReference type="NCBI Taxonomy" id="943119"/>
    <lineage>
        <taxon>Eukaryota</taxon>
        <taxon>Sar</taxon>
        <taxon>Alveolata</taxon>
        <taxon>Apicomplexa</taxon>
        <taxon>Conoidasida</taxon>
        <taxon>Coccidia</taxon>
        <taxon>Eucoccidiorida</taxon>
        <taxon>Eimeriorina</taxon>
        <taxon>Sarcocystidae</taxon>
        <taxon>Toxoplasma</taxon>
    </lineage>
</organism>
<dbReference type="InterPro" id="IPR046357">
    <property type="entry name" value="PPIase_dom_sf"/>
</dbReference>
<feature type="chain" id="PRO_5001809895" description="Transmembrane protein" evidence="2">
    <location>
        <begin position="36"/>
        <end position="737"/>
    </location>
</feature>
<feature type="region of interest" description="Disordered" evidence="1">
    <location>
        <begin position="520"/>
        <end position="541"/>
    </location>
</feature>
<comment type="caution">
    <text evidence="3">The sequence shown here is derived from an EMBL/GenBank/DDBJ whole genome shotgun (WGS) entry which is preliminary data.</text>
</comment>
<feature type="region of interest" description="Disordered" evidence="1">
    <location>
        <begin position="384"/>
        <end position="418"/>
    </location>
</feature>
<dbReference type="GO" id="GO:0003755">
    <property type="term" value="F:peptidyl-prolyl cis-trans isomerase activity"/>
    <property type="evidence" value="ECO:0007669"/>
    <property type="project" value="InterPro"/>
</dbReference>
<evidence type="ECO:0000256" key="2">
    <source>
        <dbReference type="SAM" id="SignalP"/>
    </source>
</evidence>
<feature type="compositionally biased region" description="Basic and acidic residues" evidence="1">
    <location>
        <begin position="399"/>
        <end position="414"/>
    </location>
</feature>
<dbReference type="Gene3D" id="3.10.50.40">
    <property type="match status" value="1"/>
</dbReference>